<name>A0A4Z2HM74_9TELE</name>
<accession>A0A4Z2HM74</accession>
<organism evidence="2 3">
    <name type="scientific">Liparis tanakae</name>
    <name type="common">Tanaka's snailfish</name>
    <dbReference type="NCBI Taxonomy" id="230148"/>
    <lineage>
        <taxon>Eukaryota</taxon>
        <taxon>Metazoa</taxon>
        <taxon>Chordata</taxon>
        <taxon>Craniata</taxon>
        <taxon>Vertebrata</taxon>
        <taxon>Euteleostomi</taxon>
        <taxon>Actinopterygii</taxon>
        <taxon>Neopterygii</taxon>
        <taxon>Teleostei</taxon>
        <taxon>Neoteleostei</taxon>
        <taxon>Acanthomorphata</taxon>
        <taxon>Eupercaria</taxon>
        <taxon>Perciformes</taxon>
        <taxon>Cottioidei</taxon>
        <taxon>Cottales</taxon>
        <taxon>Liparidae</taxon>
        <taxon>Liparis</taxon>
    </lineage>
</organism>
<feature type="compositionally biased region" description="Basic and acidic residues" evidence="1">
    <location>
        <begin position="13"/>
        <end position="48"/>
    </location>
</feature>
<feature type="compositionally biased region" description="Basic and acidic residues" evidence="1">
    <location>
        <begin position="107"/>
        <end position="116"/>
    </location>
</feature>
<sequence>MPRVVISWQRAKPQAEKQHTEEKKSGLSVMRGEETEEGHKEERGETGARRRGGRRAGVKPSRLGKGEPALKGTRQPPGAVMALKMEILNLNMQKGIFVNLKVASARRGGEKREKKGGGKLQGEIEEEY</sequence>
<proteinExistence type="predicted"/>
<evidence type="ECO:0000313" key="3">
    <source>
        <dbReference type="Proteomes" id="UP000314294"/>
    </source>
</evidence>
<reference evidence="2 3" key="1">
    <citation type="submission" date="2019-03" db="EMBL/GenBank/DDBJ databases">
        <title>First draft genome of Liparis tanakae, snailfish: a comprehensive survey of snailfish specific genes.</title>
        <authorList>
            <person name="Kim W."/>
            <person name="Song I."/>
            <person name="Jeong J.-H."/>
            <person name="Kim D."/>
            <person name="Kim S."/>
            <person name="Ryu S."/>
            <person name="Song J.Y."/>
            <person name="Lee S.K."/>
        </authorList>
    </citation>
    <scope>NUCLEOTIDE SEQUENCE [LARGE SCALE GENOMIC DNA]</scope>
    <source>
        <tissue evidence="2">Muscle</tissue>
    </source>
</reference>
<feature type="region of interest" description="Disordered" evidence="1">
    <location>
        <begin position="1"/>
        <end position="77"/>
    </location>
</feature>
<gene>
    <name evidence="2" type="ORF">EYF80_023892</name>
</gene>
<evidence type="ECO:0000256" key="1">
    <source>
        <dbReference type="SAM" id="MobiDB-lite"/>
    </source>
</evidence>
<dbReference type="EMBL" id="SRLO01000228">
    <property type="protein sequence ID" value="TNN65892.1"/>
    <property type="molecule type" value="Genomic_DNA"/>
</dbReference>
<protein>
    <submittedName>
        <fullName evidence="2">Uncharacterized protein</fullName>
    </submittedName>
</protein>
<keyword evidence="3" id="KW-1185">Reference proteome</keyword>
<dbReference type="Proteomes" id="UP000314294">
    <property type="component" value="Unassembled WGS sequence"/>
</dbReference>
<feature type="region of interest" description="Disordered" evidence="1">
    <location>
        <begin position="104"/>
        <end position="128"/>
    </location>
</feature>
<comment type="caution">
    <text evidence="2">The sequence shown here is derived from an EMBL/GenBank/DDBJ whole genome shotgun (WGS) entry which is preliminary data.</text>
</comment>
<evidence type="ECO:0000313" key="2">
    <source>
        <dbReference type="EMBL" id="TNN65892.1"/>
    </source>
</evidence>
<dbReference type="AlphaFoldDB" id="A0A4Z2HM74"/>